<dbReference type="OrthoDB" id="1345503at2"/>
<evidence type="ECO:0000256" key="1">
    <source>
        <dbReference type="SAM" id="Phobius"/>
    </source>
</evidence>
<reference evidence="2 3" key="1">
    <citation type="submission" date="2014-12" db="EMBL/GenBank/DDBJ databases">
        <title>Genome sequence of Flavobacterium beibuense RSKm HC5.</title>
        <authorList>
            <person name="Kim J.F."/>
            <person name="Song J.Y."/>
            <person name="Kwak M.-J."/>
            <person name="Lee S.-W."/>
        </authorList>
    </citation>
    <scope>NUCLEOTIDE SEQUENCE [LARGE SCALE GENOMIC DNA]</scope>
    <source>
        <strain evidence="2 3">RSKm HC5</strain>
    </source>
</reference>
<dbReference type="RefSeq" id="WP_129750554.1">
    <property type="nucleotide sequence ID" value="NZ_JUIW01000004.1"/>
</dbReference>
<evidence type="ECO:0000313" key="2">
    <source>
        <dbReference type="EMBL" id="RYJ43900.1"/>
    </source>
</evidence>
<comment type="caution">
    <text evidence="2">The sequence shown here is derived from an EMBL/GenBank/DDBJ whole genome shotgun (WGS) entry which is preliminary data.</text>
</comment>
<keyword evidence="1" id="KW-0812">Transmembrane</keyword>
<sequence length="102" mass="11845">MKLTDSEIKFIDNYLKTSGVEYLDIRYEMTDHVATALEEKEGDFYDEFKGYMVLHKKELLESNNKFSRIARNKAFKLLFDNLLSVKGLLITGTLFGLSFFSV</sequence>
<dbReference type="AlphaFoldDB" id="A0A444WDI3"/>
<gene>
    <name evidence="2" type="ORF">NU09_1408</name>
</gene>
<keyword evidence="1" id="KW-1133">Transmembrane helix</keyword>
<proteinExistence type="predicted"/>
<dbReference type="Proteomes" id="UP000289775">
    <property type="component" value="Unassembled WGS sequence"/>
</dbReference>
<dbReference type="EMBL" id="JUIW01000004">
    <property type="protein sequence ID" value="RYJ43900.1"/>
    <property type="molecule type" value="Genomic_DNA"/>
</dbReference>
<protein>
    <submittedName>
        <fullName evidence="2">Uncharacterized protein</fullName>
    </submittedName>
</protein>
<feature type="transmembrane region" description="Helical" evidence="1">
    <location>
        <begin position="77"/>
        <end position="100"/>
    </location>
</feature>
<organism evidence="2 3">
    <name type="scientific">Flavobacterium beibuense</name>
    <dbReference type="NCBI Taxonomy" id="657326"/>
    <lineage>
        <taxon>Bacteria</taxon>
        <taxon>Pseudomonadati</taxon>
        <taxon>Bacteroidota</taxon>
        <taxon>Flavobacteriia</taxon>
        <taxon>Flavobacteriales</taxon>
        <taxon>Flavobacteriaceae</taxon>
        <taxon>Flavobacterium</taxon>
    </lineage>
</organism>
<keyword evidence="3" id="KW-1185">Reference proteome</keyword>
<keyword evidence="1" id="KW-0472">Membrane</keyword>
<evidence type="ECO:0000313" key="3">
    <source>
        <dbReference type="Proteomes" id="UP000289775"/>
    </source>
</evidence>
<accession>A0A444WDI3</accession>
<name>A0A444WDI3_9FLAO</name>